<dbReference type="Proteomes" id="UP000470771">
    <property type="component" value="Unassembled WGS sequence"/>
</dbReference>
<keyword evidence="1 2" id="KW-0732">Signal</keyword>
<name>A0A6N9NFD7_9FLAO</name>
<dbReference type="AlphaFoldDB" id="A0A6N9NFD7"/>
<dbReference type="SUPFAM" id="SSF117074">
    <property type="entry name" value="Hypothetical protein PA1324"/>
    <property type="match status" value="1"/>
</dbReference>
<feature type="chain" id="PRO_5027101026" description="SbsA Ig-like domain-containing protein" evidence="2">
    <location>
        <begin position="21"/>
        <end position="535"/>
    </location>
</feature>
<feature type="domain" description="SbsA Ig-like" evidence="3">
    <location>
        <begin position="33"/>
        <end position="130"/>
    </location>
</feature>
<dbReference type="InterPro" id="IPR032812">
    <property type="entry name" value="SbsA_Ig"/>
</dbReference>
<protein>
    <recommendedName>
        <fullName evidence="3">SbsA Ig-like domain-containing protein</fullName>
    </recommendedName>
</protein>
<dbReference type="PROSITE" id="PS51257">
    <property type="entry name" value="PROKAR_LIPOPROTEIN"/>
    <property type="match status" value="1"/>
</dbReference>
<accession>A0A6N9NFD7</accession>
<evidence type="ECO:0000256" key="2">
    <source>
        <dbReference type="SAM" id="SignalP"/>
    </source>
</evidence>
<proteinExistence type="predicted"/>
<dbReference type="EMBL" id="WWNE01000002">
    <property type="protein sequence ID" value="NBG64519.1"/>
    <property type="molecule type" value="Genomic_DNA"/>
</dbReference>
<gene>
    <name evidence="4" type="ORF">GQN54_00225</name>
</gene>
<evidence type="ECO:0000259" key="3">
    <source>
        <dbReference type="Pfam" id="PF13205"/>
    </source>
</evidence>
<dbReference type="InterPro" id="IPR013783">
    <property type="entry name" value="Ig-like_fold"/>
</dbReference>
<keyword evidence="5" id="KW-1185">Reference proteome</keyword>
<reference evidence="4 5" key="1">
    <citation type="submission" date="2019-12" db="EMBL/GenBank/DDBJ databases">
        <authorList>
            <person name="Zhao J."/>
        </authorList>
    </citation>
    <scope>NUCLEOTIDE SEQUENCE [LARGE SCALE GENOMIC DNA]</scope>
    <source>
        <strain evidence="4 5">S-15</strain>
    </source>
</reference>
<evidence type="ECO:0000313" key="5">
    <source>
        <dbReference type="Proteomes" id="UP000470771"/>
    </source>
</evidence>
<dbReference type="Gene3D" id="2.60.40.10">
    <property type="entry name" value="Immunoglobulins"/>
    <property type="match status" value="1"/>
</dbReference>
<sequence>MKNQSILYTFFIAILLTACAQVVSPTGGEKDILPPKVTNAKPENGSTNFNAKEIVITFDEYIQLGTISEELNISPPLNKKPDITIKGKSLSIKISDTLSENTTYTFSFGSSIKDNNEGNILENYTYAFSTGAVIDSLSASGIVLDAFTIEPKEKFLVMLYENLGDSVPYKELPRYITRTNKSGEYKFQNLKEGTYRLFALEDKNRNSKFDQANETIAFQEESLKLNRDTSGLKLFSFLEDKTRQFLVKNSYSKGKLTLIYNRPTQQVDLQPLDATFQNQWFIKEQSKEGDTVSYLFLIPDSTSFKAEIKADTAAPDTIELKINTKKELDSILKPTTSVPSGSFNISKSLRLMFPTPIKVWDPLLVSLMKDSVPVPFEVELTDSLAKTALIKADLKEATTYQINILPKAFVDVYARTTDTLSSNFTTTELKDYGNLSVTINSMDSANLDVPMILQLINAQKKIINEKRITNGSSVQFRYLDAGNYSLKVIFDKNRNGKWDTGNFILKQLPEKTALYEGEIIIRSNWDKKIAWKIKR</sequence>
<evidence type="ECO:0000256" key="1">
    <source>
        <dbReference type="ARBA" id="ARBA00022729"/>
    </source>
</evidence>
<feature type="signal peptide" evidence="2">
    <location>
        <begin position="1"/>
        <end position="20"/>
    </location>
</feature>
<evidence type="ECO:0000313" key="4">
    <source>
        <dbReference type="EMBL" id="NBG64519.1"/>
    </source>
</evidence>
<comment type="caution">
    <text evidence="4">The sequence shown here is derived from an EMBL/GenBank/DDBJ whole genome shotgun (WGS) entry which is preliminary data.</text>
</comment>
<dbReference type="RefSeq" id="WP_160630780.1">
    <property type="nucleotide sequence ID" value="NZ_WWNE01000002.1"/>
</dbReference>
<dbReference type="Pfam" id="PF13205">
    <property type="entry name" value="Big_5"/>
    <property type="match status" value="1"/>
</dbReference>
<organism evidence="4 5">
    <name type="scientific">Acidiluteibacter ferrifornacis</name>
    <dbReference type="NCBI Taxonomy" id="2692424"/>
    <lineage>
        <taxon>Bacteria</taxon>
        <taxon>Pseudomonadati</taxon>
        <taxon>Bacteroidota</taxon>
        <taxon>Flavobacteriia</taxon>
        <taxon>Flavobacteriales</taxon>
        <taxon>Cryomorphaceae</taxon>
        <taxon>Acidiluteibacter</taxon>
    </lineage>
</organism>